<name>A0ACC1L5V0_9FUNG</name>
<dbReference type="Proteomes" id="UP001140096">
    <property type="component" value="Unassembled WGS sequence"/>
</dbReference>
<sequence length="631" mass="71337">MWLANTANSSSRHTELKMGDLRAFHILLRRSAARPESLLSEEQRRAIFIVIVQAIDDMLHLGLRVGATEVAAALYAHNQLGHYPATVERWRATVAQLLVHPGSSSAEPDLTIGHLFPQTHIYALTAAVALKSLRSVRDIYRDAMHLMSEPPLATGPPAAFFWALFPTQVALDNDFTSSDRPWDASRLGSAFLEQARSDAAKWAAHDTKLHSRIVQALVRALLTEGDIHSATVLYERVLAEPRKTAPMTSWILCEMVAGLCRHSLLDDAYDILTKAAQAHRTAHAWNAYLDGVGNSMRRAQYTATGRRRLRDEARAPLAVLKRMETCIGWMEKSRDARPDLATRSIWLRACFRAGEWRRAYAYFRRHYEAMRGDIVCWDIAIRGLFECGDADAQREGWRLVGCLVRQASGPSADARFVETTLLYLFPRYRRSYQLPAARTLDQQTLSDVLAWMETRMPQRRKITYAIVIGSLLATGQTPRALEAYHAMAARRLWPSKAINCMLAKSLAEHGVAAAARFVDEHFPPHHYAAAFAAIAKPLLLRRCYDDVWLVFDRHYPEINALATDRAPPLDCPFPTHHMYNMALEAAAAHGDCEQHRLLRDRIRAHLDLIAAKYPLHAQRIARVYAFHHNKM</sequence>
<evidence type="ECO:0000313" key="2">
    <source>
        <dbReference type="Proteomes" id="UP001140096"/>
    </source>
</evidence>
<dbReference type="EMBL" id="JANBUP010002177">
    <property type="protein sequence ID" value="KAJ2801500.1"/>
    <property type="molecule type" value="Genomic_DNA"/>
</dbReference>
<comment type="caution">
    <text evidence="1">The sequence shown here is derived from an EMBL/GenBank/DDBJ whole genome shotgun (WGS) entry which is preliminary data.</text>
</comment>
<reference evidence="1" key="1">
    <citation type="submission" date="2022-07" db="EMBL/GenBank/DDBJ databases">
        <title>Phylogenomic reconstructions and comparative analyses of Kickxellomycotina fungi.</title>
        <authorList>
            <person name="Reynolds N.K."/>
            <person name="Stajich J.E."/>
            <person name="Barry K."/>
            <person name="Grigoriev I.V."/>
            <person name="Crous P."/>
            <person name="Smith M.E."/>
        </authorList>
    </citation>
    <scope>NUCLEOTIDE SEQUENCE</scope>
    <source>
        <strain evidence="1">CBS 102833</strain>
    </source>
</reference>
<gene>
    <name evidence="1" type="ORF">H4S07_004920</name>
</gene>
<organism evidence="1 2">
    <name type="scientific">Coemansia furcata</name>
    <dbReference type="NCBI Taxonomy" id="417177"/>
    <lineage>
        <taxon>Eukaryota</taxon>
        <taxon>Fungi</taxon>
        <taxon>Fungi incertae sedis</taxon>
        <taxon>Zoopagomycota</taxon>
        <taxon>Kickxellomycotina</taxon>
        <taxon>Kickxellomycetes</taxon>
        <taxon>Kickxellales</taxon>
        <taxon>Kickxellaceae</taxon>
        <taxon>Coemansia</taxon>
    </lineage>
</organism>
<evidence type="ECO:0000313" key="1">
    <source>
        <dbReference type="EMBL" id="KAJ2801500.1"/>
    </source>
</evidence>
<keyword evidence="2" id="KW-1185">Reference proteome</keyword>
<proteinExistence type="predicted"/>
<accession>A0ACC1L5V0</accession>
<protein>
    <submittedName>
        <fullName evidence="1">Uncharacterized protein</fullName>
    </submittedName>
</protein>